<sequence>MQIQSGFAAVSLVAATGTVSAAFLPRHVNNGAGHNGTGIYTITKTYTTNYKDDYKPTGYAPPKSS</sequence>
<accession>A0A4V6DFG5</accession>
<evidence type="ECO:0000313" key="2">
    <source>
        <dbReference type="EMBL" id="TKW49086.1"/>
    </source>
</evidence>
<feature type="signal peptide" evidence="1">
    <location>
        <begin position="1"/>
        <end position="21"/>
    </location>
</feature>
<dbReference type="EMBL" id="PJEX01000621">
    <property type="protein sequence ID" value="TKW49086.1"/>
    <property type="molecule type" value="Genomic_DNA"/>
</dbReference>
<evidence type="ECO:0000256" key="1">
    <source>
        <dbReference type="SAM" id="SignalP"/>
    </source>
</evidence>
<gene>
    <name evidence="2" type="ORF">CTA1_9597</name>
</gene>
<name>A0A4V6DFG5_9PEZI</name>
<organism evidence="2 3">
    <name type="scientific">Colletotrichum tanaceti</name>
    <dbReference type="NCBI Taxonomy" id="1306861"/>
    <lineage>
        <taxon>Eukaryota</taxon>
        <taxon>Fungi</taxon>
        <taxon>Dikarya</taxon>
        <taxon>Ascomycota</taxon>
        <taxon>Pezizomycotina</taxon>
        <taxon>Sordariomycetes</taxon>
        <taxon>Hypocreomycetidae</taxon>
        <taxon>Glomerellales</taxon>
        <taxon>Glomerellaceae</taxon>
        <taxon>Colletotrichum</taxon>
        <taxon>Colletotrichum destructivum species complex</taxon>
    </lineage>
</organism>
<feature type="chain" id="PRO_5020867919" evidence="1">
    <location>
        <begin position="22"/>
        <end position="65"/>
    </location>
</feature>
<dbReference type="AlphaFoldDB" id="A0A4V6DFG5"/>
<dbReference type="Proteomes" id="UP000310108">
    <property type="component" value="Unassembled WGS sequence"/>
</dbReference>
<protein>
    <submittedName>
        <fullName evidence="2">Uncharacterized protein</fullName>
    </submittedName>
</protein>
<proteinExistence type="predicted"/>
<reference evidence="2 3" key="1">
    <citation type="journal article" date="2019" name="PLoS ONE">
        <title>Comparative genome analysis indicates high evolutionary potential of pathogenicity genes in Colletotrichum tanaceti.</title>
        <authorList>
            <person name="Lelwala R.V."/>
            <person name="Korhonen P.K."/>
            <person name="Young N.D."/>
            <person name="Scott J.B."/>
            <person name="Ades P.A."/>
            <person name="Gasser R.B."/>
            <person name="Taylor P.W.J."/>
        </authorList>
    </citation>
    <scope>NUCLEOTIDE SEQUENCE [LARGE SCALE GENOMIC DNA]</scope>
    <source>
        <strain evidence="2">BRIP57314</strain>
    </source>
</reference>
<evidence type="ECO:0000313" key="3">
    <source>
        <dbReference type="Proteomes" id="UP000310108"/>
    </source>
</evidence>
<comment type="caution">
    <text evidence="2">The sequence shown here is derived from an EMBL/GenBank/DDBJ whole genome shotgun (WGS) entry which is preliminary data.</text>
</comment>
<keyword evidence="1" id="KW-0732">Signal</keyword>
<keyword evidence="3" id="KW-1185">Reference proteome</keyword>